<reference evidence="2 3" key="2">
    <citation type="journal article" date="2017" name="Front. Plant Sci.">
        <title>Gene Classification and Mining of Molecular Markers Useful in Red Clover (Trifolium pratense) Breeding.</title>
        <authorList>
            <person name="Istvanek J."/>
            <person name="Dluhosova J."/>
            <person name="Dluhos P."/>
            <person name="Patkova L."/>
            <person name="Nedelnik J."/>
            <person name="Repkova J."/>
        </authorList>
    </citation>
    <scope>NUCLEOTIDE SEQUENCE [LARGE SCALE GENOMIC DNA]</scope>
    <source>
        <strain evidence="3">cv. Tatra</strain>
        <tissue evidence="2">Young leaves</tissue>
    </source>
</reference>
<evidence type="ECO:0000256" key="1">
    <source>
        <dbReference type="SAM" id="MobiDB-lite"/>
    </source>
</evidence>
<dbReference type="AlphaFoldDB" id="A0A2K3KU02"/>
<dbReference type="Proteomes" id="UP000236291">
    <property type="component" value="Unassembled WGS sequence"/>
</dbReference>
<reference evidence="2 3" key="1">
    <citation type="journal article" date="2014" name="Am. J. Bot.">
        <title>Genome assembly and annotation for red clover (Trifolium pratense; Fabaceae).</title>
        <authorList>
            <person name="Istvanek J."/>
            <person name="Jaros M."/>
            <person name="Krenek A."/>
            <person name="Repkova J."/>
        </authorList>
    </citation>
    <scope>NUCLEOTIDE SEQUENCE [LARGE SCALE GENOMIC DNA]</scope>
    <source>
        <strain evidence="3">cv. Tatra</strain>
        <tissue evidence="2">Young leaves</tissue>
    </source>
</reference>
<gene>
    <name evidence="2" type="ORF">L195_g056895</name>
</gene>
<accession>A0A2K3KU02</accession>
<comment type="caution">
    <text evidence="2">The sequence shown here is derived from an EMBL/GenBank/DDBJ whole genome shotgun (WGS) entry which is preliminary data.</text>
</comment>
<dbReference type="EMBL" id="ASHM01109936">
    <property type="protein sequence ID" value="PNX69761.1"/>
    <property type="molecule type" value="Genomic_DNA"/>
</dbReference>
<name>A0A2K3KU02_TRIPR</name>
<feature type="non-terminal residue" evidence="2">
    <location>
        <position position="1"/>
    </location>
</feature>
<keyword evidence="2" id="KW-0808">Transferase</keyword>
<evidence type="ECO:0000313" key="2">
    <source>
        <dbReference type="EMBL" id="PNX69761.1"/>
    </source>
</evidence>
<keyword evidence="2" id="KW-0489">Methyltransferase</keyword>
<organism evidence="2 3">
    <name type="scientific">Trifolium pratense</name>
    <name type="common">Red clover</name>
    <dbReference type="NCBI Taxonomy" id="57577"/>
    <lineage>
        <taxon>Eukaryota</taxon>
        <taxon>Viridiplantae</taxon>
        <taxon>Streptophyta</taxon>
        <taxon>Embryophyta</taxon>
        <taxon>Tracheophyta</taxon>
        <taxon>Spermatophyta</taxon>
        <taxon>Magnoliopsida</taxon>
        <taxon>eudicotyledons</taxon>
        <taxon>Gunneridae</taxon>
        <taxon>Pentapetalae</taxon>
        <taxon>rosids</taxon>
        <taxon>fabids</taxon>
        <taxon>Fabales</taxon>
        <taxon>Fabaceae</taxon>
        <taxon>Papilionoideae</taxon>
        <taxon>50 kb inversion clade</taxon>
        <taxon>NPAAA clade</taxon>
        <taxon>Hologalegina</taxon>
        <taxon>IRL clade</taxon>
        <taxon>Trifolieae</taxon>
        <taxon>Trifolium</taxon>
    </lineage>
</organism>
<protein>
    <submittedName>
        <fullName evidence="2">Histone-lysine N-methyltransferase SUVR5-like protein</fullName>
    </submittedName>
</protein>
<sequence length="96" mass="10498">GIGLYLNPYTGKKHQPYAETEQNSSLAQNAMKRKHEENYTGSENMICKDMVLGNAEAALQMVPVSSIAGDTLHGENNLSAKPMHSEKSHIVMEAPI</sequence>
<dbReference type="GO" id="GO:0008168">
    <property type="term" value="F:methyltransferase activity"/>
    <property type="evidence" value="ECO:0007669"/>
    <property type="project" value="UniProtKB-KW"/>
</dbReference>
<feature type="region of interest" description="Disordered" evidence="1">
    <location>
        <begin position="12"/>
        <end position="37"/>
    </location>
</feature>
<dbReference type="GO" id="GO:0032259">
    <property type="term" value="P:methylation"/>
    <property type="evidence" value="ECO:0007669"/>
    <property type="project" value="UniProtKB-KW"/>
</dbReference>
<proteinExistence type="predicted"/>
<evidence type="ECO:0000313" key="3">
    <source>
        <dbReference type="Proteomes" id="UP000236291"/>
    </source>
</evidence>
<feature type="region of interest" description="Disordered" evidence="1">
    <location>
        <begin position="73"/>
        <end position="96"/>
    </location>
</feature>